<dbReference type="AlphaFoldDB" id="A0A5C3L2X9"/>
<feature type="region of interest" description="Disordered" evidence="1">
    <location>
        <begin position="294"/>
        <end position="335"/>
    </location>
</feature>
<accession>A0A5C3L2X9</accession>
<feature type="compositionally biased region" description="Polar residues" evidence="1">
    <location>
        <begin position="40"/>
        <end position="60"/>
    </location>
</feature>
<feature type="compositionally biased region" description="Pro residues" evidence="1">
    <location>
        <begin position="81"/>
        <end position="95"/>
    </location>
</feature>
<feature type="compositionally biased region" description="Low complexity" evidence="1">
    <location>
        <begin position="96"/>
        <end position="133"/>
    </location>
</feature>
<reference evidence="2 3" key="1">
    <citation type="journal article" date="2019" name="Nat. Ecol. Evol.">
        <title>Megaphylogeny resolves global patterns of mushroom evolution.</title>
        <authorList>
            <person name="Varga T."/>
            <person name="Krizsan K."/>
            <person name="Foldi C."/>
            <person name="Dima B."/>
            <person name="Sanchez-Garcia M."/>
            <person name="Sanchez-Ramirez S."/>
            <person name="Szollosi G.J."/>
            <person name="Szarkandi J.G."/>
            <person name="Papp V."/>
            <person name="Albert L."/>
            <person name="Andreopoulos W."/>
            <person name="Angelini C."/>
            <person name="Antonin V."/>
            <person name="Barry K.W."/>
            <person name="Bougher N.L."/>
            <person name="Buchanan P."/>
            <person name="Buyck B."/>
            <person name="Bense V."/>
            <person name="Catcheside P."/>
            <person name="Chovatia M."/>
            <person name="Cooper J."/>
            <person name="Damon W."/>
            <person name="Desjardin D."/>
            <person name="Finy P."/>
            <person name="Geml J."/>
            <person name="Haridas S."/>
            <person name="Hughes K."/>
            <person name="Justo A."/>
            <person name="Karasinski D."/>
            <person name="Kautmanova I."/>
            <person name="Kiss B."/>
            <person name="Kocsube S."/>
            <person name="Kotiranta H."/>
            <person name="LaButti K.M."/>
            <person name="Lechner B.E."/>
            <person name="Liimatainen K."/>
            <person name="Lipzen A."/>
            <person name="Lukacs Z."/>
            <person name="Mihaltcheva S."/>
            <person name="Morgado L.N."/>
            <person name="Niskanen T."/>
            <person name="Noordeloos M.E."/>
            <person name="Ohm R.A."/>
            <person name="Ortiz-Santana B."/>
            <person name="Ovrebo C."/>
            <person name="Racz N."/>
            <person name="Riley R."/>
            <person name="Savchenko A."/>
            <person name="Shiryaev A."/>
            <person name="Soop K."/>
            <person name="Spirin V."/>
            <person name="Szebenyi C."/>
            <person name="Tomsovsky M."/>
            <person name="Tulloss R.E."/>
            <person name="Uehling J."/>
            <person name="Grigoriev I.V."/>
            <person name="Vagvolgyi C."/>
            <person name="Papp T."/>
            <person name="Martin F.M."/>
            <person name="Miettinen O."/>
            <person name="Hibbett D.S."/>
            <person name="Nagy L.G."/>
        </authorList>
    </citation>
    <scope>NUCLEOTIDE SEQUENCE [LARGE SCALE GENOMIC DNA]</scope>
    <source>
        <strain evidence="2 3">CBS 121175</strain>
    </source>
</reference>
<feature type="compositionally biased region" description="Basic and acidic residues" evidence="1">
    <location>
        <begin position="416"/>
        <end position="429"/>
    </location>
</feature>
<evidence type="ECO:0000313" key="2">
    <source>
        <dbReference type="EMBL" id="TFK26932.1"/>
    </source>
</evidence>
<dbReference type="Proteomes" id="UP000307440">
    <property type="component" value="Unassembled WGS sequence"/>
</dbReference>
<feature type="region of interest" description="Disordered" evidence="1">
    <location>
        <begin position="40"/>
        <end position="156"/>
    </location>
</feature>
<protein>
    <submittedName>
        <fullName evidence="2">Uncharacterized protein</fullName>
    </submittedName>
</protein>
<gene>
    <name evidence="2" type="ORF">FA15DRAFT_666881</name>
</gene>
<evidence type="ECO:0000256" key="1">
    <source>
        <dbReference type="SAM" id="MobiDB-lite"/>
    </source>
</evidence>
<proteinExistence type="predicted"/>
<feature type="region of interest" description="Disordered" evidence="1">
    <location>
        <begin position="217"/>
        <end position="281"/>
    </location>
</feature>
<organism evidence="2 3">
    <name type="scientific">Coprinopsis marcescibilis</name>
    <name type="common">Agaric fungus</name>
    <name type="synonym">Psathyrella marcescibilis</name>
    <dbReference type="NCBI Taxonomy" id="230819"/>
    <lineage>
        <taxon>Eukaryota</taxon>
        <taxon>Fungi</taxon>
        <taxon>Dikarya</taxon>
        <taxon>Basidiomycota</taxon>
        <taxon>Agaricomycotina</taxon>
        <taxon>Agaricomycetes</taxon>
        <taxon>Agaricomycetidae</taxon>
        <taxon>Agaricales</taxon>
        <taxon>Agaricineae</taxon>
        <taxon>Psathyrellaceae</taxon>
        <taxon>Coprinopsis</taxon>
    </lineage>
</organism>
<feature type="compositionally biased region" description="Pro residues" evidence="1">
    <location>
        <begin position="326"/>
        <end position="335"/>
    </location>
</feature>
<feature type="compositionally biased region" description="Polar residues" evidence="1">
    <location>
        <begin position="135"/>
        <end position="146"/>
    </location>
</feature>
<feature type="compositionally biased region" description="Basic and acidic residues" evidence="1">
    <location>
        <begin position="621"/>
        <end position="639"/>
    </location>
</feature>
<keyword evidence="3" id="KW-1185">Reference proteome</keyword>
<sequence length="657" mass="72941">MSNGFFTGASGFTINDSEFNNVAGNVYKSVDNGKTEIRDSFNTSSVSYNGSFNDNSSRVNSSGYSPSPPPGHYGPQYSGHNPPPNWDPQSPPPSHSPQYNHYGGPPSSGHRPHPHQYQPSQSPWPQQQPPRGQNLPPQSHVMQQSPAFHPPGMPPHAVEALRQAHRLTQEAQRMQQGAADMRSHSSHNVYSNVHENSNNDYSNNVHYNTTSMQSVGNPGGNSPLVANNPFRPNRNFNEHEQSYPPTRPPAQPLVQPQSTRQAPVHLPQATSFQEPKPRQTESPYVSYTYASASGQSAWGPSEQPRLVRQDSEGSDGGLSYISAVPSPRPARTPVPAPDTALSPLLGLASSPFMRSLNDTSITSTLLQADPPAGSSEDGLREKLAQQERELEELRAKLENAQIRPKSSNGNPVSIHNDGRHTTVKTGRESRIFEDDGSQNVTSNILFSHNHEEIKIHRLPSERDEPLRVPEPSYHLGPFDPYSVPENPILFPMQATMPPEEPRTKKQAPLDLPDDEIAEVNFPVPDCRPKSALSNPSRSRRSSNLSVRFDRPLDHDEPGSPTVVDVHSKDKGKNKEKTAETSKPRKRRSSFVKIFGSKKDKRPKETDHDDSDSDSGPLPEEMLDRLFEKDREKERKEKKSLLNRMTGTLRKNSKNSED</sequence>
<feature type="region of interest" description="Disordered" evidence="1">
    <location>
        <begin position="486"/>
        <end position="657"/>
    </location>
</feature>
<feature type="compositionally biased region" description="Polar residues" evidence="1">
    <location>
        <begin position="404"/>
        <end position="413"/>
    </location>
</feature>
<feature type="compositionally biased region" description="Low complexity" evidence="1">
    <location>
        <begin position="530"/>
        <end position="546"/>
    </location>
</feature>
<feature type="region of interest" description="Disordered" evidence="1">
    <location>
        <begin position="402"/>
        <end position="429"/>
    </location>
</feature>
<dbReference type="EMBL" id="ML210169">
    <property type="protein sequence ID" value="TFK26932.1"/>
    <property type="molecule type" value="Genomic_DNA"/>
</dbReference>
<feature type="compositionally biased region" description="Basic and acidic residues" evidence="1">
    <location>
        <begin position="565"/>
        <end position="582"/>
    </location>
</feature>
<name>A0A5C3L2X9_COPMA</name>
<feature type="compositionally biased region" description="Basic and acidic residues" evidence="1">
    <location>
        <begin position="547"/>
        <end position="557"/>
    </location>
</feature>
<evidence type="ECO:0000313" key="3">
    <source>
        <dbReference type="Proteomes" id="UP000307440"/>
    </source>
</evidence>